<dbReference type="InterPro" id="IPR022687">
    <property type="entry name" value="HTH_DTXR"/>
</dbReference>
<dbReference type="InterPro" id="IPR022689">
    <property type="entry name" value="Iron_dep_repressor"/>
</dbReference>
<dbReference type="PANTHER" id="PTHR33238:SF11">
    <property type="entry name" value="TRANSCRIPTIONAL REGULATOR MNTR"/>
    <property type="match status" value="1"/>
</dbReference>
<feature type="domain" description="Iron dependent repressor metal binding and dimerisation" evidence="13">
    <location>
        <begin position="64"/>
        <end position="132"/>
    </location>
</feature>
<comment type="caution">
    <text evidence="14">The sequence shown here is derived from an EMBL/GenBank/DDBJ whole genome shotgun (WGS) entry which is preliminary data.</text>
</comment>
<evidence type="ECO:0000256" key="4">
    <source>
        <dbReference type="ARBA" id="ARBA00022490"/>
    </source>
</evidence>
<evidence type="ECO:0000259" key="13">
    <source>
        <dbReference type="Pfam" id="PF02742"/>
    </source>
</evidence>
<evidence type="ECO:0000313" key="15">
    <source>
        <dbReference type="Proteomes" id="UP000632222"/>
    </source>
</evidence>
<evidence type="ECO:0000256" key="5">
    <source>
        <dbReference type="ARBA" id="ARBA00022491"/>
    </source>
</evidence>
<dbReference type="InterPro" id="IPR050536">
    <property type="entry name" value="DtxR_MntR_Metal-Reg"/>
</dbReference>
<evidence type="ECO:0000256" key="8">
    <source>
        <dbReference type="ARBA" id="ARBA00023159"/>
    </source>
</evidence>
<keyword evidence="9" id="KW-0804">Transcription</keyword>
<evidence type="ECO:0000256" key="10">
    <source>
        <dbReference type="ARBA" id="ARBA00023211"/>
    </source>
</evidence>
<comment type="subunit">
    <text evidence="3">Homodimer.</text>
</comment>
<evidence type="ECO:0000256" key="11">
    <source>
        <dbReference type="ARBA" id="ARBA00032593"/>
    </source>
</evidence>
<keyword evidence="7" id="KW-0238">DNA-binding</keyword>
<proteinExistence type="inferred from homology"/>
<comment type="similarity">
    <text evidence="2">Belongs to the DtxR/MntR family.</text>
</comment>
<dbReference type="PANTHER" id="PTHR33238">
    <property type="entry name" value="IRON (METAL) DEPENDENT REPRESSOR, DTXR FAMILY"/>
    <property type="match status" value="1"/>
</dbReference>
<dbReference type="SMART" id="SM00529">
    <property type="entry name" value="HTH_DTXR"/>
    <property type="match status" value="1"/>
</dbReference>
<reference evidence="15" key="1">
    <citation type="journal article" date="2019" name="Int. J. Syst. Evol. Microbiol.">
        <title>The Global Catalogue of Microorganisms (GCM) 10K type strain sequencing project: providing services to taxonomists for standard genome sequencing and annotation.</title>
        <authorList>
            <consortium name="The Broad Institute Genomics Platform"/>
            <consortium name="The Broad Institute Genome Sequencing Center for Infectious Disease"/>
            <person name="Wu L."/>
            <person name="Ma J."/>
        </authorList>
    </citation>
    <scope>NUCLEOTIDE SEQUENCE [LARGE SCALE GENOMIC DNA]</scope>
    <source>
        <strain evidence="15">JCM 14370</strain>
    </source>
</reference>
<evidence type="ECO:0000256" key="9">
    <source>
        <dbReference type="ARBA" id="ARBA00023163"/>
    </source>
</evidence>
<dbReference type="InterPro" id="IPR036390">
    <property type="entry name" value="WH_DNA-bd_sf"/>
</dbReference>
<dbReference type="InterPro" id="IPR001367">
    <property type="entry name" value="Fe_dep_repressor"/>
</dbReference>
<evidence type="ECO:0000259" key="12">
    <source>
        <dbReference type="Pfam" id="PF01325"/>
    </source>
</evidence>
<gene>
    <name evidence="14" type="ORF">GCM10008938_30610</name>
</gene>
<keyword evidence="8" id="KW-0010">Activator</keyword>
<evidence type="ECO:0000256" key="1">
    <source>
        <dbReference type="ARBA" id="ARBA00004496"/>
    </source>
</evidence>
<evidence type="ECO:0000256" key="2">
    <source>
        <dbReference type="ARBA" id="ARBA00007871"/>
    </source>
</evidence>
<dbReference type="EMBL" id="BMOD01000012">
    <property type="protein sequence ID" value="GGJ42354.1"/>
    <property type="molecule type" value="Genomic_DNA"/>
</dbReference>
<dbReference type="SUPFAM" id="SSF46785">
    <property type="entry name" value="Winged helix' DNA-binding domain"/>
    <property type="match status" value="1"/>
</dbReference>
<evidence type="ECO:0000256" key="3">
    <source>
        <dbReference type="ARBA" id="ARBA00011738"/>
    </source>
</evidence>
<keyword evidence="15" id="KW-1185">Reference proteome</keyword>
<dbReference type="InterPro" id="IPR036388">
    <property type="entry name" value="WH-like_DNA-bd_sf"/>
</dbReference>
<comment type="subcellular location">
    <subcellularLocation>
        <location evidence="1">Cytoplasm</location>
    </subcellularLocation>
</comment>
<dbReference type="Gene3D" id="1.10.10.10">
    <property type="entry name" value="Winged helix-like DNA-binding domain superfamily/Winged helix DNA-binding domain"/>
    <property type="match status" value="1"/>
</dbReference>
<keyword evidence="4" id="KW-0963">Cytoplasm</keyword>
<evidence type="ECO:0000256" key="6">
    <source>
        <dbReference type="ARBA" id="ARBA00023015"/>
    </source>
</evidence>
<accession>A0ABQ2D1U2</accession>
<feature type="domain" description="HTH dtxR-type" evidence="12">
    <location>
        <begin position="6"/>
        <end position="59"/>
    </location>
</feature>
<evidence type="ECO:0000313" key="14">
    <source>
        <dbReference type="EMBL" id="GGJ42354.1"/>
    </source>
</evidence>
<sequence>MRFLDLSPSSQDCLKHLHHLGGRSTTGKLAEHLCLAPASVNSMLKKLKQCGLVEQLPYGPVSLTPAGLQLAWDLLRHHQLLVLYLHRVLGYSPEEAHQEAETLEHHISHKLEHQLYERLGRPLLDLEGLPIPPTRFTQRSTTP</sequence>
<dbReference type="Pfam" id="PF02742">
    <property type="entry name" value="Fe_dep_repr_C"/>
    <property type="match status" value="1"/>
</dbReference>
<dbReference type="RefSeq" id="WP_189003844.1">
    <property type="nucleotide sequence ID" value="NZ_BMOD01000012.1"/>
</dbReference>
<keyword evidence="6" id="KW-0805">Transcription regulation</keyword>
<dbReference type="Pfam" id="PF01325">
    <property type="entry name" value="Fe_dep_repress"/>
    <property type="match status" value="1"/>
</dbReference>
<keyword evidence="10" id="KW-0464">Manganese</keyword>
<keyword evidence="5" id="KW-0678">Repressor</keyword>
<protein>
    <recommendedName>
        <fullName evidence="11">Manganese transport regulator</fullName>
    </recommendedName>
</protein>
<organism evidence="14 15">
    <name type="scientific">Deinococcus roseus</name>
    <dbReference type="NCBI Taxonomy" id="392414"/>
    <lineage>
        <taxon>Bacteria</taxon>
        <taxon>Thermotogati</taxon>
        <taxon>Deinococcota</taxon>
        <taxon>Deinococci</taxon>
        <taxon>Deinococcales</taxon>
        <taxon>Deinococcaceae</taxon>
        <taxon>Deinococcus</taxon>
    </lineage>
</organism>
<name>A0ABQ2D1U2_9DEIO</name>
<dbReference type="Proteomes" id="UP000632222">
    <property type="component" value="Unassembled WGS sequence"/>
</dbReference>
<dbReference type="SUPFAM" id="SSF47979">
    <property type="entry name" value="Iron-dependent repressor protein, dimerization domain"/>
    <property type="match status" value="1"/>
</dbReference>
<dbReference type="InterPro" id="IPR036421">
    <property type="entry name" value="Fe_dep_repressor_sf"/>
</dbReference>
<evidence type="ECO:0000256" key="7">
    <source>
        <dbReference type="ARBA" id="ARBA00023125"/>
    </source>
</evidence>